<organism evidence="1 2">
    <name type="scientific">Seohaeicola nanhaiensis</name>
    <dbReference type="NCBI Taxonomy" id="1387282"/>
    <lineage>
        <taxon>Bacteria</taxon>
        <taxon>Pseudomonadati</taxon>
        <taxon>Pseudomonadota</taxon>
        <taxon>Alphaproteobacteria</taxon>
        <taxon>Rhodobacterales</taxon>
        <taxon>Roseobacteraceae</taxon>
        <taxon>Seohaeicola</taxon>
    </lineage>
</organism>
<comment type="caution">
    <text evidence="1">The sequence shown here is derived from an EMBL/GenBank/DDBJ whole genome shotgun (WGS) entry which is preliminary data.</text>
</comment>
<name>A0ABV9KJ20_9RHOB</name>
<gene>
    <name evidence="1" type="ORF">ACFO5X_16445</name>
</gene>
<evidence type="ECO:0000313" key="1">
    <source>
        <dbReference type="EMBL" id="MFC4670155.1"/>
    </source>
</evidence>
<dbReference type="Gene3D" id="3.10.129.10">
    <property type="entry name" value="Hotdog Thioesterase"/>
    <property type="match status" value="1"/>
</dbReference>
<dbReference type="CDD" id="cd00586">
    <property type="entry name" value="4HBT"/>
    <property type="match status" value="1"/>
</dbReference>
<sequence length="163" mass="18264">MKQTAFLSQPLTLDPAWIDYNGHLNMAFYSVLFDRAVDQVWDTFGLGDGYRAERNMTTFAGAFQVHYLRELKLGDAVTSTFQILDHDDKRVHSFQELRHVDGWLAATGETLHLSIDASGPRVAPFPEDVLTRIRAMAADHAALPRPEAAGQGIRIRRKQARGA</sequence>
<dbReference type="Pfam" id="PF13279">
    <property type="entry name" value="4HBT_2"/>
    <property type="match status" value="1"/>
</dbReference>
<dbReference type="InterPro" id="IPR029069">
    <property type="entry name" value="HotDog_dom_sf"/>
</dbReference>
<keyword evidence="2" id="KW-1185">Reference proteome</keyword>
<accession>A0ABV9KJ20</accession>
<dbReference type="SUPFAM" id="SSF54637">
    <property type="entry name" value="Thioesterase/thiol ester dehydrase-isomerase"/>
    <property type="match status" value="1"/>
</dbReference>
<reference evidence="2" key="1">
    <citation type="journal article" date="2019" name="Int. J. Syst. Evol. Microbiol.">
        <title>The Global Catalogue of Microorganisms (GCM) 10K type strain sequencing project: providing services to taxonomists for standard genome sequencing and annotation.</title>
        <authorList>
            <consortium name="The Broad Institute Genomics Platform"/>
            <consortium name="The Broad Institute Genome Sequencing Center for Infectious Disease"/>
            <person name="Wu L."/>
            <person name="Ma J."/>
        </authorList>
    </citation>
    <scope>NUCLEOTIDE SEQUENCE [LARGE SCALE GENOMIC DNA]</scope>
    <source>
        <strain evidence="2">CGMCC 4.7283</strain>
    </source>
</reference>
<dbReference type="EMBL" id="JBHSGI010000024">
    <property type="protein sequence ID" value="MFC4670155.1"/>
    <property type="molecule type" value="Genomic_DNA"/>
</dbReference>
<dbReference type="RefSeq" id="WP_380718858.1">
    <property type="nucleotide sequence ID" value="NZ_JBHSGI010000024.1"/>
</dbReference>
<dbReference type="Proteomes" id="UP001595973">
    <property type="component" value="Unassembled WGS sequence"/>
</dbReference>
<evidence type="ECO:0000313" key="2">
    <source>
        <dbReference type="Proteomes" id="UP001595973"/>
    </source>
</evidence>
<proteinExistence type="predicted"/>
<protein>
    <submittedName>
        <fullName evidence="1">Thioesterase family protein</fullName>
    </submittedName>
</protein>